<dbReference type="KEGG" id="chk:D4L85_11100"/>
<dbReference type="GO" id="GO:0017004">
    <property type="term" value="P:cytochrome complex assembly"/>
    <property type="evidence" value="ECO:0007669"/>
    <property type="project" value="UniProtKB-KW"/>
</dbReference>
<dbReference type="AlphaFoldDB" id="A0A385SMC4"/>
<dbReference type="OrthoDB" id="1524250at2"/>
<accession>A0A385SMC4</accession>
<keyword evidence="3" id="KW-0201">Cytochrome c-type biogenesis</keyword>
<reference evidence="6" key="1">
    <citation type="submission" date="2018-09" db="EMBL/GenBank/DDBJ databases">
        <title>Chryseolinea sp. KIS68-18 isolated from soil.</title>
        <authorList>
            <person name="Weon H.-Y."/>
            <person name="Kwon S.-W."/>
            <person name="Lee S.A."/>
        </authorList>
    </citation>
    <scope>NUCLEOTIDE SEQUENCE [LARGE SCALE GENOMIC DNA]</scope>
    <source>
        <strain evidence="6">KIS68-18</strain>
    </source>
</reference>
<proteinExistence type="predicted"/>
<dbReference type="InterPro" id="IPR004329">
    <property type="entry name" value="CcmE"/>
</dbReference>
<evidence type="ECO:0000313" key="6">
    <source>
        <dbReference type="Proteomes" id="UP000266183"/>
    </source>
</evidence>
<evidence type="ECO:0000256" key="3">
    <source>
        <dbReference type="ARBA" id="ARBA00022748"/>
    </source>
</evidence>
<dbReference type="Gene3D" id="2.40.50.140">
    <property type="entry name" value="Nucleic acid-binding proteins"/>
    <property type="match status" value="1"/>
</dbReference>
<keyword evidence="2" id="KW-0349">Heme</keyword>
<evidence type="ECO:0000256" key="2">
    <source>
        <dbReference type="ARBA" id="ARBA00022617"/>
    </source>
</evidence>
<dbReference type="EMBL" id="CP032382">
    <property type="protein sequence ID" value="AYB31085.1"/>
    <property type="molecule type" value="Genomic_DNA"/>
</dbReference>
<dbReference type="GO" id="GO:0020037">
    <property type="term" value="F:heme binding"/>
    <property type="evidence" value="ECO:0007669"/>
    <property type="project" value="InterPro"/>
</dbReference>
<keyword evidence="6" id="KW-1185">Reference proteome</keyword>
<organism evidence="5 6">
    <name type="scientific">Chryseolinea soli</name>
    <dbReference type="NCBI Taxonomy" id="2321403"/>
    <lineage>
        <taxon>Bacteria</taxon>
        <taxon>Pseudomonadati</taxon>
        <taxon>Bacteroidota</taxon>
        <taxon>Cytophagia</taxon>
        <taxon>Cytophagales</taxon>
        <taxon>Fulvivirgaceae</taxon>
        <taxon>Chryseolinea</taxon>
    </lineage>
</organism>
<keyword evidence="2" id="KW-0408">Iron</keyword>
<gene>
    <name evidence="5" type="ORF">D4L85_11100</name>
</gene>
<dbReference type="SUPFAM" id="SSF82093">
    <property type="entry name" value="Heme chaperone CcmE"/>
    <property type="match status" value="1"/>
</dbReference>
<keyword evidence="4" id="KW-0472">Membrane</keyword>
<dbReference type="GO" id="GO:0017003">
    <property type="term" value="P:protein-heme linkage"/>
    <property type="evidence" value="ECO:0007669"/>
    <property type="project" value="InterPro"/>
</dbReference>
<dbReference type="RefSeq" id="WP_119754367.1">
    <property type="nucleotide sequence ID" value="NZ_CP032382.1"/>
</dbReference>
<evidence type="ECO:0000313" key="5">
    <source>
        <dbReference type="EMBL" id="AYB31085.1"/>
    </source>
</evidence>
<keyword evidence="2" id="KW-0479">Metal-binding</keyword>
<evidence type="ECO:0000256" key="4">
    <source>
        <dbReference type="ARBA" id="ARBA00023136"/>
    </source>
</evidence>
<comment type="subcellular location">
    <subcellularLocation>
        <location evidence="1">Membrane</location>
    </subcellularLocation>
</comment>
<dbReference type="InterPro" id="IPR012340">
    <property type="entry name" value="NA-bd_OB-fold"/>
</dbReference>
<protein>
    <submittedName>
        <fullName evidence="5">Cytochrome c maturation protein CcmE</fullName>
    </submittedName>
</protein>
<dbReference type="GO" id="GO:0005886">
    <property type="term" value="C:plasma membrane"/>
    <property type="evidence" value="ECO:0007669"/>
    <property type="project" value="InterPro"/>
</dbReference>
<sequence>MKKSHILILVVIAVAIGIIVSTSNDASTYVGFDEALSLSTSGNKKEIHVVGELKKDDEGHVIGITEGADRVSFSFVMVDDTGKEQRVNYNQPMPADFLRSEKVVVIGSYHGADFNASKILLKCPSKYQEQKINV</sequence>
<dbReference type="InterPro" id="IPR036127">
    <property type="entry name" value="CcmE-like_sf"/>
</dbReference>
<dbReference type="Pfam" id="PF03100">
    <property type="entry name" value="CcmE"/>
    <property type="match status" value="1"/>
</dbReference>
<name>A0A385SMC4_9BACT</name>
<dbReference type="Proteomes" id="UP000266183">
    <property type="component" value="Chromosome"/>
</dbReference>
<evidence type="ECO:0000256" key="1">
    <source>
        <dbReference type="ARBA" id="ARBA00004370"/>
    </source>
</evidence>